<name>A0ABD6D187_9EURY</name>
<dbReference type="Gene3D" id="3.40.50.12370">
    <property type="match status" value="1"/>
</dbReference>
<dbReference type="AlphaFoldDB" id="A0ABD6D187"/>
<comment type="caution">
    <text evidence="1">The sequence shown here is derived from an EMBL/GenBank/DDBJ whole genome shotgun (WGS) entry which is preliminary data.</text>
</comment>
<dbReference type="EMBL" id="JBHUDL010000010">
    <property type="protein sequence ID" value="MFD1635194.1"/>
    <property type="molecule type" value="Genomic_DNA"/>
</dbReference>
<dbReference type="RefSeq" id="WP_256405412.1">
    <property type="nucleotide sequence ID" value="NZ_CP187151.1"/>
</dbReference>
<keyword evidence="2" id="KW-1185">Reference proteome</keyword>
<reference evidence="1 2" key="1">
    <citation type="journal article" date="2019" name="Int. J. Syst. Evol. Microbiol.">
        <title>The Global Catalogue of Microorganisms (GCM) 10K type strain sequencing project: providing services to taxonomists for standard genome sequencing and annotation.</title>
        <authorList>
            <consortium name="The Broad Institute Genomics Platform"/>
            <consortium name="The Broad Institute Genome Sequencing Center for Infectious Disease"/>
            <person name="Wu L."/>
            <person name="Ma J."/>
        </authorList>
    </citation>
    <scope>NUCLEOTIDE SEQUENCE [LARGE SCALE GENOMIC DNA]</scope>
    <source>
        <strain evidence="1 2">CGMCC 1.10594</strain>
    </source>
</reference>
<proteinExistence type="predicted"/>
<dbReference type="SUPFAM" id="SSF52402">
    <property type="entry name" value="Adenine nucleotide alpha hydrolases-like"/>
    <property type="match status" value="1"/>
</dbReference>
<sequence>MDHPTILVFVEFPDPEFPTAGFLDHLAYPNAELVGFYHLDDSESLEEAQAEYGDEFTTELRTQAERFEQRGVRTEHDLIFNHNRVEVRQRIAEDHEVDAILTPGGAGTLGKVLIASRHTRNAEEKVAKLLNIIDRDELISVDLIHIADPDDPDGESEGESILAEMTSILTDENIPPIQINREVRTGEDVAYELSQAARNYDLVVLGETEQDVGDRVFGPVGDYIVGEQDVPVLTIL</sequence>
<evidence type="ECO:0000313" key="2">
    <source>
        <dbReference type="Proteomes" id="UP001597075"/>
    </source>
</evidence>
<dbReference type="Proteomes" id="UP001597075">
    <property type="component" value="Unassembled WGS sequence"/>
</dbReference>
<protein>
    <submittedName>
        <fullName evidence="1">Universal stress protein</fullName>
    </submittedName>
</protein>
<accession>A0ABD6D187</accession>
<evidence type="ECO:0000313" key="1">
    <source>
        <dbReference type="EMBL" id="MFD1635194.1"/>
    </source>
</evidence>
<gene>
    <name evidence="1" type="ORF">ACFSBJ_15800</name>
</gene>
<organism evidence="1 2">
    <name type="scientific">Haloplanus ruber</name>
    <dbReference type="NCBI Taxonomy" id="869892"/>
    <lineage>
        <taxon>Archaea</taxon>
        <taxon>Methanobacteriati</taxon>
        <taxon>Methanobacteriota</taxon>
        <taxon>Stenosarchaea group</taxon>
        <taxon>Halobacteria</taxon>
        <taxon>Halobacteriales</taxon>
        <taxon>Haloferacaceae</taxon>
        <taxon>Haloplanus</taxon>
    </lineage>
</organism>